<accession>A0ABT9Y9X0</accession>
<dbReference type="GO" id="GO:0061693">
    <property type="term" value="F:alpha-D-ribose 1-methylphosphonate 5-triphosphate synthase activity"/>
    <property type="evidence" value="ECO:0007669"/>
    <property type="project" value="UniProtKB-EC"/>
</dbReference>
<comment type="caution">
    <text evidence="1">The sequence shown here is derived from an EMBL/GenBank/DDBJ whole genome shotgun (WGS) entry which is preliminary data.</text>
</comment>
<keyword evidence="2" id="KW-1185">Reference proteome</keyword>
<protein>
    <submittedName>
        <fullName evidence="1">Alpha-D-ribose 1-methylphosphonate 5-triphosphate synthase subunit PhnG</fullName>
        <ecNumber evidence="1">2.7.8.37</ecNumber>
    </submittedName>
</protein>
<organism evidence="1 2">
    <name type="scientific">Pectinatus haikarae</name>
    <dbReference type="NCBI Taxonomy" id="349096"/>
    <lineage>
        <taxon>Bacteria</taxon>
        <taxon>Bacillati</taxon>
        <taxon>Bacillota</taxon>
        <taxon>Negativicutes</taxon>
        <taxon>Selenomonadales</taxon>
        <taxon>Selenomonadaceae</taxon>
        <taxon>Pectinatus</taxon>
    </lineage>
</organism>
<evidence type="ECO:0000313" key="1">
    <source>
        <dbReference type="EMBL" id="MDQ0204637.1"/>
    </source>
</evidence>
<keyword evidence="1" id="KW-0808">Transferase</keyword>
<sequence>MEFREIVGTGNLAVWQVLTEKIAAGNEIKILQKPETCMTMLAAVDSVGHTPFYAGEVLMTEAAVSIGKMIGYGFVLENEPVRALCMAIIDAALQAHVEEEAEIRQKLADEEKCISELHQREQEMIAATKVRFAVMEG</sequence>
<gene>
    <name evidence="1" type="ORF">J2S01_002369</name>
</gene>
<dbReference type="Pfam" id="PF06754">
    <property type="entry name" value="PhnG"/>
    <property type="match status" value="1"/>
</dbReference>
<dbReference type="EC" id="2.7.8.37" evidence="1"/>
<dbReference type="EMBL" id="JAUSUE010000019">
    <property type="protein sequence ID" value="MDQ0204637.1"/>
    <property type="molecule type" value="Genomic_DNA"/>
</dbReference>
<dbReference type="RefSeq" id="WP_307224932.1">
    <property type="nucleotide sequence ID" value="NZ_CP116940.1"/>
</dbReference>
<dbReference type="Proteomes" id="UP001239167">
    <property type="component" value="Unassembled WGS sequence"/>
</dbReference>
<proteinExistence type="predicted"/>
<name>A0ABT9Y9X0_9FIRM</name>
<reference evidence="1 2" key="1">
    <citation type="submission" date="2023-07" db="EMBL/GenBank/DDBJ databases">
        <title>Genomic Encyclopedia of Type Strains, Phase IV (KMG-IV): sequencing the most valuable type-strain genomes for metagenomic binning, comparative biology and taxonomic classification.</title>
        <authorList>
            <person name="Goeker M."/>
        </authorList>
    </citation>
    <scope>NUCLEOTIDE SEQUENCE [LARGE SCALE GENOMIC DNA]</scope>
    <source>
        <strain evidence="1 2">DSM 16980</strain>
    </source>
</reference>
<dbReference type="InterPro" id="IPR009609">
    <property type="entry name" value="Phosphonate_metab_PhnG"/>
</dbReference>
<dbReference type="NCBIfam" id="TIGR03293">
    <property type="entry name" value="PhnG_redo"/>
    <property type="match status" value="1"/>
</dbReference>
<evidence type="ECO:0000313" key="2">
    <source>
        <dbReference type="Proteomes" id="UP001239167"/>
    </source>
</evidence>